<reference evidence="3" key="1">
    <citation type="submission" date="2025-08" db="UniProtKB">
        <authorList>
            <consortium name="Ensembl"/>
        </authorList>
    </citation>
    <scope>IDENTIFICATION</scope>
</reference>
<dbReference type="AlphaFoldDB" id="A0A8C9YB85"/>
<dbReference type="Pfam" id="PF00078">
    <property type="entry name" value="RVT_1"/>
    <property type="match status" value="1"/>
</dbReference>
<evidence type="ECO:0000313" key="3">
    <source>
        <dbReference type="Ensembl" id="ENSSLUP00000022524.1"/>
    </source>
</evidence>
<evidence type="ECO:0000259" key="2">
    <source>
        <dbReference type="PROSITE" id="PS50878"/>
    </source>
</evidence>
<dbReference type="PROSITE" id="PS50878">
    <property type="entry name" value="RT_POL"/>
    <property type="match status" value="1"/>
</dbReference>
<evidence type="ECO:0000256" key="1">
    <source>
        <dbReference type="SAM" id="Coils"/>
    </source>
</evidence>
<keyword evidence="4" id="KW-1185">Reference proteome</keyword>
<dbReference type="InterPro" id="IPR043502">
    <property type="entry name" value="DNA/RNA_pol_sf"/>
</dbReference>
<proteinExistence type="predicted"/>
<sequence length="668" mass="74780">MSTTLHTVASDVSAIKETTAELKNAVNAMQERLTKAEGRISDIEDTTHQLVNDHDLHSKCIETLWNRVEDLESRSCRNNVRLLGLKEGTEGDNMTACIEKLLSEGLGMDIHDEFEVERAHHSPGSRPNEGQPPRLVMIRFLRSSARDKVLKVAREKGGAEWNGCKLSLFPDMINELAERRKTFTAAKHLLRDKNVKFRLAFAATLRFTLKGKNRKFEDASEAVKFIHNKSGGSPVISAKEINDVFKEFYDNLYSSSNTPNKSAMLDFFTNVNLPTLSAEQADILDKPVTQDEVKIAIRAMTTGKSPGTDGFPVEYYKKYIDIITPILTKVFQEVFETGTLPPSLNEALISLIPKKGSDHTDPANFRPISLINVDSKILAKVLALRLETVLPYIIHTDQVGFIKGRSSTDNLQRLIHLMWSHSSSKAPVAAISLDAEKAFNRVEWGFLRSALSRFGFGPGFDKWIQIMYSNPKAAVMTNGLTSSFFSLSRGTRQGCPLSPLLFTIALEPLAVAIRENPGIKGVDSGGSEHKIMMYADDILFLTSDPQNSLPSLMNTTGKYSKLSGYKINWTKSEAMPISKHCHPQVVTQYNFRWVPKGMIYLGIKLCSDLSEITLNSEPLLQKIKTNLGKWGKLKLSLWGKVNVIKMVIAPQFNYISMMSNKYQHMLEM</sequence>
<dbReference type="CDD" id="cd01650">
    <property type="entry name" value="RT_nLTR_like"/>
    <property type="match status" value="1"/>
</dbReference>
<keyword evidence="1" id="KW-0175">Coiled coil</keyword>
<dbReference type="SUPFAM" id="SSF56672">
    <property type="entry name" value="DNA/RNA polymerases"/>
    <property type="match status" value="1"/>
</dbReference>
<dbReference type="PANTHER" id="PTHR31635">
    <property type="entry name" value="REVERSE TRANSCRIPTASE DOMAIN-CONTAINING PROTEIN-RELATED"/>
    <property type="match status" value="1"/>
</dbReference>
<organism evidence="3 4">
    <name type="scientific">Sander lucioperca</name>
    <name type="common">Pike-perch</name>
    <name type="synonym">Perca lucioperca</name>
    <dbReference type="NCBI Taxonomy" id="283035"/>
    <lineage>
        <taxon>Eukaryota</taxon>
        <taxon>Metazoa</taxon>
        <taxon>Chordata</taxon>
        <taxon>Craniata</taxon>
        <taxon>Vertebrata</taxon>
        <taxon>Euteleostomi</taxon>
        <taxon>Actinopterygii</taxon>
        <taxon>Neopterygii</taxon>
        <taxon>Teleostei</taxon>
        <taxon>Neoteleostei</taxon>
        <taxon>Acanthomorphata</taxon>
        <taxon>Eupercaria</taxon>
        <taxon>Perciformes</taxon>
        <taxon>Percoidei</taxon>
        <taxon>Percidae</taxon>
        <taxon>Luciopercinae</taxon>
        <taxon>Sander</taxon>
    </lineage>
</organism>
<dbReference type="Ensembl" id="ENSSLUT00000023268.1">
    <property type="protein sequence ID" value="ENSSLUP00000022524.1"/>
    <property type="gene ID" value="ENSSLUG00000010349.1"/>
</dbReference>
<dbReference type="GeneTree" id="ENSGT00940000163630"/>
<reference evidence="3" key="2">
    <citation type="submission" date="2025-09" db="UniProtKB">
        <authorList>
            <consortium name="Ensembl"/>
        </authorList>
    </citation>
    <scope>IDENTIFICATION</scope>
</reference>
<dbReference type="Gene3D" id="3.30.70.1820">
    <property type="entry name" value="L1 transposable element, RRM domain"/>
    <property type="match status" value="1"/>
</dbReference>
<protein>
    <recommendedName>
        <fullName evidence="2">Reverse transcriptase domain-containing protein</fullName>
    </recommendedName>
</protein>
<feature type="coiled-coil region" evidence="1">
    <location>
        <begin position="12"/>
        <end position="46"/>
    </location>
</feature>
<accession>A0A8C9YB85</accession>
<feature type="domain" description="Reverse transcriptase" evidence="2">
    <location>
        <begin position="333"/>
        <end position="605"/>
    </location>
</feature>
<dbReference type="InterPro" id="IPR000477">
    <property type="entry name" value="RT_dom"/>
</dbReference>
<dbReference type="Proteomes" id="UP000694568">
    <property type="component" value="Unplaced"/>
</dbReference>
<evidence type="ECO:0000313" key="4">
    <source>
        <dbReference type="Proteomes" id="UP000694568"/>
    </source>
</evidence>
<dbReference type="PANTHER" id="PTHR31635:SF196">
    <property type="entry name" value="REVERSE TRANSCRIPTASE DOMAIN-CONTAINING PROTEIN-RELATED"/>
    <property type="match status" value="1"/>
</dbReference>
<name>A0A8C9YB85_SANLU</name>